<organism evidence="2 3">
    <name type="scientific">Legionella septentrionalis</name>
    <dbReference type="NCBI Taxonomy" id="2498109"/>
    <lineage>
        <taxon>Bacteria</taxon>
        <taxon>Pseudomonadati</taxon>
        <taxon>Pseudomonadota</taxon>
        <taxon>Gammaproteobacteria</taxon>
        <taxon>Legionellales</taxon>
        <taxon>Legionellaceae</taxon>
        <taxon>Legionella</taxon>
    </lineage>
</organism>
<evidence type="ECO:0000256" key="1">
    <source>
        <dbReference type="SAM" id="Phobius"/>
    </source>
</evidence>
<gene>
    <name evidence="2" type="ORF">EKM59_01050</name>
</gene>
<dbReference type="EMBL" id="RZGR01000002">
    <property type="protein sequence ID" value="RUQ91095.1"/>
    <property type="molecule type" value="Genomic_DNA"/>
</dbReference>
<comment type="caution">
    <text evidence="2">The sequence shown here is derived from an EMBL/GenBank/DDBJ whole genome shotgun (WGS) entry which is preliminary data.</text>
</comment>
<keyword evidence="3" id="KW-1185">Reference proteome</keyword>
<keyword evidence="1" id="KW-0812">Transmembrane</keyword>
<proteinExistence type="predicted"/>
<keyword evidence="1" id="KW-0472">Membrane</keyword>
<sequence length="245" mass="28922">MEHIGEQDLIKLRELLRRTGEFIAYFELAEAKMLEWRQDMETRAANQQQQFQQQVHTLQTELNAFQETLSQAGLARLRLLMEQTLTLGEERMHSMQKIEEDFLQKIAAAHMAFIQHSKQMAEQINAHTDNALERIDTQLAHYDVQHFYRIANESCEQVDRAAQNAIIKSGRLLHRFQWRTIFLAFLTTIVSSFFISLYINDEYPWEIHQNAMNERNAGRMLINAWSKLSYQERTKILGEQAYQKS</sequence>
<feature type="transmembrane region" description="Helical" evidence="1">
    <location>
        <begin position="181"/>
        <end position="199"/>
    </location>
</feature>
<dbReference type="AlphaFoldDB" id="A0A433JM94"/>
<accession>A0A433JM94</accession>
<evidence type="ECO:0000313" key="2">
    <source>
        <dbReference type="EMBL" id="RUQ91095.1"/>
    </source>
</evidence>
<protein>
    <submittedName>
        <fullName evidence="2">Uncharacterized protein</fullName>
    </submittedName>
</protein>
<keyword evidence="1" id="KW-1133">Transmembrane helix</keyword>
<dbReference type="Proteomes" id="UP000288012">
    <property type="component" value="Unassembled WGS sequence"/>
</dbReference>
<dbReference type="RefSeq" id="WP_126953187.1">
    <property type="nucleotide sequence ID" value="NZ_RZGR01000002.1"/>
</dbReference>
<dbReference type="OrthoDB" id="5645074at2"/>
<name>A0A433JM94_9GAMM</name>
<reference evidence="2 3" key="1">
    <citation type="submission" date="2018-12" db="EMBL/GenBank/DDBJ databases">
        <title>Legionella sp,whole genome shotgun sequence.</title>
        <authorList>
            <person name="Wu H."/>
        </authorList>
    </citation>
    <scope>NUCLEOTIDE SEQUENCE [LARGE SCALE GENOMIC DNA]</scope>
    <source>
        <strain evidence="3">km714</strain>
    </source>
</reference>
<evidence type="ECO:0000313" key="3">
    <source>
        <dbReference type="Proteomes" id="UP000288012"/>
    </source>
</evidence>